<sequence length="202" mass="21229">MQQKCRCERRGAIGEPARAAWYVSGGSASRACMMRSEGAAGRYERRSGLESCSERMRVVVFGSSGAFSSGFGVGWSWSWSVVVAGEPVVVSGTGTGTGVVAGWVEAWEEGGCGCGCGWEGGMEGCFFVPRWWWSPREETGVELRRREDGVVAAVLGFVIRWIEPLCPVALPPPAAAAAAAAAEEEEGFVALVFPGVAAAVLA</sequence>
<dbReference type="Proteomes" id="UP000249661">
    <property type="component" value="Unassembled WGS sequence"/>
</dbReference>
<proteinExistence type="predicted"/>
<gene>
    <name evidence="1" type="ORF">BO66DRAFT_159725</name>
</gene>
<evidence type="ECO:0000313" key="1">
    <source>
        <dbReference type="EMBL" id="RAH67175.1"/>
    </source>
</evidence>
<accession>A0ACD1H177</accession>
<name>A0ACD1H177_9EURO</name>
<organism evidence="1 2">
    <name type="scientific">Aspergillus aculeatinus CBS 121060</name>
    <dbReference type="NCBI Taxonomy" id="1448322"/>
    <lineage>
        <taxon>Eukaryota</taxon>
        <taxon>Fungi</taxon>
        <taxon>Dikarya</taxon>
        <taxon>Ascomycota</taxon>
        <taxon>Pezizomycotina</taxon>
        <taxon>Eurotiomycetes</taxon>
        <taxon>Eurotiomycetidae</taxon>
        <taxon>Eurotiales</taxon>
        <taxon>Aspergillaceae</taxon>
        <taxon>Aspergillus</taxon>
        <taxon>Aspergillus subgen. Circumdati</taxon>
    </lineage>
</organism>
<protein>
    <submittedName>
        <fullName evidence="1">Uncharacterized protein</fullName>
    </submittedName>
</protein>
<reference evidence="1" key="1">
    <citation type="submission" date="2018-02" db="EMBL/GenBank/DDBJ databases">
        <title>The genomes of Aspergillus section Nigri reveals drivers in fungal speciation.</title>
        <authorList>
            <consortium name="DOE Joint Genome Institute"/>
            <person name="Vesth T.C."/>
            <person name="Nybo J."/>
            <person name="Theobald S."/>
            <person name="Brandl J."/>
            <person name="Frisvad J.C."/>
            <person name="Nielsen K.F."/>
            <person name="Lyhne E.K."/>
            <person name="Kogle M.E."/>
            <person name="Kuo A."/>
            <person name="Riley R."/>
            <person name="Clum A."/>
            <person name="Nolan M."/>
            <person name="Lipzen A."/>
            <person name="Salamov A."/>
            <person name="Henrissat B."/>
            <person name="Wiebenga A."/>
            <person name="De vries R.P."/>
            <person name="Grigoriev I.V."/>
            <person name="Mortensen U.H."/>
            <person name="Andersen M.R."/>
            <person name="Baker S.E."/>
        </authorList>
    </citation>
    <scope>NUCLEOTIDE SEQUENCE</scope>
    <source>
        <strain evidence="1">CBS 121060</strain>
    </source>
</reference>
<dbReference type="EMBL" id="KZ824976">
    <property type="protein sequence ID" value="RAH67175.1"/>
    <property type="molecule type" value="Genomic_DNA"/>
</dbReference>
<evidence type="ECO:0000313" key="2">
    <source>
        <dbReference type="Proteomes" id="UP000249661"/>
    </source>
</evidence>
<keyword evidence="2" id="KW-1185">Reference proteome</keyword>